<evidence type="ECO:0000256" key="14">
    <source>
        <dbReference type="SAM" id="Coils"/>
    </source>
</evidence>
<keyword evidence="11 14" id="KW-0175">Coiled coil</keyword>
<reference evidence="17" key="1">
    <citation type="submission" date="2018-06" db="EMBL/GenBank/DDBJ databases">
        <authorList>
            <person name="Cea G.-C."/>
            <person name="William W."/>
        </authorList>
    </citation>
    <scope>NUCLEOTIDE SEQUENCE [LARGE SCALE GENOMIC DNA]</scope>
    <source>
        <strain evidence="17">DB21MT-2</strain>
    </source>
</reference>
<dbReference type="InterPro" id="IPR038729">
    <property type="entry name" value="Rad50/SbcC_AAA"/>
</dbReference>
<evidence type="ECO:0000256" key="13">
    <source>
        <dbReference type="ARBA" id="ARBA00055999"/>
    </source>
</evidence>
<dbReference type="GO" id="GO:0004519">
    <property type="term" value="F:endonuclease activity"/>
    <property type="evidence" value="ECO:0007669"/>
    <property type="project" value="UniProtKB-KW"/>
</dbReference>
<dbReference type="AlphaFoldDB" id="A0A330M1U8"/>
<dbReference type="EMBL" id="LS483452">
    <property type="protein sequence ID" value="SQH76141.1"/>
    <property type="molecule type" value="Genomic_DNA"/>
</dbReference>
<dbReference type="PANTHER" id="PTHR32114:SF2">
    <property type="entry name" value="ABC TRANSPORTER ABCH.3"/>
    <property type="match status" value="1"/>
</dbReference>
<evidence type="ECO:0000256" key="10">
    <source>
        <dbReference type="ARBA" id="ARBA00022840"/>
    </source>
</evidence>
<dbReference type="FunFam" id="3.40.50.300:FF:001446">
    <property type="entry name" value="DsDNA exonuclease SbcC"/>
    <property type="match status" value="1"/>
</dbReference>
<evidence type="ECO:0000256" key="9">
    <source>
        <dbReference type="ARBA" id="ARBA00022839"/>
    </source>
</evidence>
<dbReference type="InterPro" id="IPR027417">
    <property type="entry name" value="P-loop_NTPase"/>
</dbReference>
<protein>
    <recommendedName>
        <fullName evidence="3">Nuclease SbcCD subunit C</fullName>
    </recommendedName>
</protein>
<dbReference type="GO" id="GO:0006260">
    <property type="term" value="P:DNA replication"/>
    <property type="evidence" value="ECO:0007669"/>
    <property type="project" value="UniProtKB-KW"/>
</dbReference>
<dbReference type="GO" id="GO:0016887">
    <property type="term" value="F:ATP hydrolysis activity"/>
    <property type="evidence" value="ECO:0007669"/>
    <property type="project" value="InterPro"/>
</dbReference>
<keyword evidence="4" id="KW-0235">DNA replication</keyword>
<evidence type="ECO:0000313" key="17">
    <source>
        <dbReference type="Proteomes" id="UP000250123"/>
    </source>
</evidence>
<dbReference type="Proteomes" id="UP000250123">
    <property type="component" value="Chromosome SHEWBE"/>
</dbReference>
<evidence type="ECO:0000256" key="1">
    <source>
        <dbReference type="ARBA" id="ARBA00006930"/>
    </source>
</evidence>
<dbReference type="GO" id="GO:0005524">
    <property type="term" value="F:ATP binding"/>
    <property type="evidence" value="ECO:0007669"/>
    <property type="project" value="UniProtKB-KW"/>
</dbReference>
<keyword evidence="5" id="KW-0540">Nuclease</keyword>
<dbReference type="OrthoDB" id="9795626at2"/>
<accession>A0A330M1U8</accession>
<dbReference type="Pfam" id="PF13476">
    <property type="entry name" value="AAA_23"/>
    <property type="match status" value="1"/>
</dbReference>
<proteinExistence type="inferred from homology"/>
<name>A0A330M1U8_9GAMM</name>
<evidence type="ECO:0000256" key="2">
    <source>
        <dbReference type="ARBA" id="ARBA00011322"/>
    </source>
</evidence>
<keyword evidence="6" id="KW-0547">Nucleotide-binding</keyword>
<evidence type="ECO:0000256" key="7">
    <source>
        <dbReference type="ARBA" id="ARBA00022759"/>
    </source>
</evidence>
<dbReference type="Gene3D" id="3.40.50.300">
    <property type="entry name" value="P-loop containing nucleotide triphosphate hydrolases"/>
    <property type="match status" value="2"/>
</dbReference>
<evidence type="ECO:0000259" key="15">
    <source>
        <dbReference type="Pfam" id="PF13476"/>
    </source>
</evidence>
<evidence type="ECO:0000256" key="11">
    <source>
        <dbReference type="ARBA" id="ARBA00023054"/>
    </source>
</evidence>
<dbReference type="SUPFAM" id="SSF52540">
    <property type="entry name" value="P-loop containing nucleoside triphosphate hydrolases"/>
    <property type="match status" value="1"/>
</dbReference>
<sequence length="1018" mass="112392">MRPLKLVMSAFGPFASTEETDFAALGTNPLFLINGPTGAGKTTLLDAICFALYGKTTGDEREGSQMRCDLAVDSLLTEVTFSFALGDIQYRIRRVPEQQRVKKSGDGYTVQKPEAQLYRIDSDGSEHLLVASKVSEATAEIEQLTGLDADQFRQVMVLPQGKFRELLMADSKDREKIFSQLFQTQIYRKIEDKLKFQASAIKAEVRDHRNRRDGILHNIKLESDEGLNAELVEFSPKLTQAVESKEKASLAFIDANKQFESAKLLVNAFDAQDKLKQAAEHLSEQKEAIGQRQFSLENGQKAQQLKPVLDVSQARETELTHAQSGVTQAQAAKQRSEQALALSQSKFDSLSELEQQLQLAQNEEQKLSQLVPQLQGLDSLQKALSLATNERDQAKNKGIEGQVTLAGVKEQRQAGEQHIPLLEQTANEQVNAQQALTAQSELIERYQQWQVASHHADNTEQALKQAEAKGKQLRCDAKDKGEAYDQLQLLWHRGQASILAQKLNPGEPCPVCGSDVHPMPAYSEHTLPTEDELESSKQACEAAKGALNQAIADYKGLKAQLQEQVKLKNEHQQRLGEWASLPLDSLQSLLKKMQLQVNQANVAAQELSQLRQQIQNWQSKERDLQTQLDAEREIFHELQNRVASAQGQSDQACIAIPEQYRSIDALNSAINQAQNHLTGLQQAINTIRQSHTQALEQDAAQSAALAGAESNLTQAREQSNKAQAELNAELGKSGFSDKQALTQALLSTEALKDIADEIAKYQQDCIANQTTLTQVSDKLDGQVKPLLTDAEALVATSQTEQREAEQSWQVLQSRVSQLTQTQKLLQEADADAKKLEDEYAIIGTLSQVANGQTGNKISLQRFVLSVLLDDVLLEASHRLQMMSKGRYRLIRKEERAKGNKASGLDLEVEDAYTSKVRPVATLSGGESFMAALSMALGLSEVVQAYAGGIKLDTLFIDEGFGSLDQDSLDLAIRTLMDLQSSGRMIGVISHVSEMKEQIGTRIDIIKTAQGSKTVIVLP</sequence>
<comment type="subunit">
    <text evidence="2">Heterodimer of SbcC and SbcD.</text>
</comment>
<evidence type="ECO:0000256" key="5">
    <source>
        <dbReference type="ARBA" id="ARBA00022722"/>
    </source>
</evidence>
<feature type="coiled-coil region" evidence="14">
    <location>
        <begin position="343"/>
        <end position="397"/>
    </location>
</feature>
<keyword evidence="7" id="KW-0255">Endonuclease</keyword>
<dbReference type="GO" id="GO:0006302">
    <property type="term" value="P:double-strand break repair"/>
    <property type="evidence" value="ECO:0007669"/>
    <property type="project" value="InterPro"/>
</dbReference>
<feature type="domain" description="Rad50/SbcC-type AAA" evidence="15">
    <location>
        <begin position="5"/>
        <end position="191"/>
    </location>
</feature>
<keyword evidence="12" id="KW-0233">DNA recombination</keyword>
<comment type="similarity">
    <text evidence="1">Belongs to the SMC family. SbcC subfamily.</text>
</comment>
<gene>
    <name evidence="16" type="ORF">SHEWBE_2175</name>
</gene>
<evidence type="ECO:0000256" key="4">
    <source>
        <dbReference type="ARBA" id="ARBA00022705"/>
    </source>
</evidence>
<evidence type="ECO:0000256" key="3">
    <source>
        <dbReference type="ARBA" id="ARBA00013368"/>
    </source>
</evidence>
<evidence type="ECO:0000313" key="16">
    <source>
        <dbReference type="EMBL" id="SQH76141.1"/>
    </source>
</evidence>
<keyword evidence="9 16" id="KW-0269">Exonuclease</keyword>
<dbReference type="GO" id="GO:0006310">
    <property type="term" value="P:DNA recombination"/>
    <property type="evidence" value="ECO:0007669"/>
    <property type="project" value="UniProtKB-KW"/>
</dbReference>
<evidence type="ECO:0000256" key="12">
    <source>
        <dbReference type="ARBA" id="ARBA00023172"/>
    </source>
</evidence>
<dbReference type="GO" id="GO:0004527">
    <property type="term" value="F:exonuclease activity"/>
    <property type="evidence" value="ECO:0007669"/>
    <property type="project" value="UniProtKB-KW"/>
</dbReference>
<dbReference type="RefSeq" id="WP_112352418.1">
    <property type="nucleotide sequence ID" value="NZ_LS483452.1"/>
</dbReference>
<dbReference type="KEGG" id="sbk:SHEWBE_2175"/>
<comment type="function">
    <text evidence="13">SbcCD cleaves DNA hairpin structures. These structures can inhibit DNA replication and are intermediates in certain DNA recombination reactions. The complex acts as a 3'-&gt;5' double strand exonuclease that can open hairpins. It also has a 5' single-strand endonuclease activity.</text>
</comment>
<dbReference type="Pfam" id="PF13558">
    <property type="entry name" value="SbcC_Walker_B"/>
    <property type="match status" value="1"/>
</dbReference>
<feature type="coiled-coil region" evidence="14">
    <location>
        <begin position="540"/>
        <end position="732"/>
    </location>
</feature>
<dbReference type="PANTHER" id="PTHR32114">
    <property type="entry name" value="ABC TRANSPORTER ABCH.3"/>
    <property type="match status" value="1"/>
</dbReference>
<organism evidence="16 17">
    <name type="scientific">Shewanella benthica</name>
    <dbReference type="NCBI Taxonomy" id="43661"/>
    <lineage>
        <taxon>Bacteria</taxon>
        <taxon>Pseudomonadati</taxon>
        <taxon>Pseudomonadota</taxon>
        <taxon>Gammaproteobacteria</taxon>
        <taxon>Alteromonadales</taxon>
        <taxon>Shewanellaceae</taxon>
        <taxon>Shewanella</taxon>
    </lineage>
</organism>
<keyword evidence="10" id="KW-0067">ATP-binding</keyword>
<evidence type="ECO:0000256" key="8">
    <source>
        <dbReference type="ARBA" id="ARBA00022801"/>
    </source>
</evidence>
<evidence type="ECO:0000256" key="6">
    <source>
        <dbReference type="ARBA" id="ARBA00022741"/>
    </source>
</evidence>
<keyword evidence="8" id="KW-0378">Hydrolase</keyword>